<dbReference type="AlphaFoldDB" id="A0A0D0D6N3"/>
<reference evidence="5 6" key="1">
    <citation type="submission" date="2014-04" db="EMBL/GenBank/DDBJ databases">
        <authorList>
            <consortium name="DOE Joint Genome Institute"/>
            <person name="Kuo A."/>
            <person name="Kohler A."/>
            <person name="Jargeat P."/>
            <person name="Nagy L.G."/>
            <person name="Floudas D."/>
            <person name="Copeland A."/>
            <person name="Barry K.W."/>
            <person name="Cichocki N."/>
            <person name="Veneault-Fourrey C."/>
            <person name="LaButti K."/>
            <person name="Lindquist E.A."/>
            <person name="Lipzen A."/>
            <person name="Lundell T."/>
            <person name="Morin E."/>
            <person name="Murat C."/>
            <person name="Sun H."/>
            <person name="Tunlid A."/>
            <person name="Henrissat B."/>
            <person name="Grigoriev I.V."/>
            <person name="Hibbett D.S."/>
            <person name="Martin F."/>
            <person name="Nordberg H.P."/>
            <person name="Cantor M.N."/>
            <person name="Hua S.X."/>
        </authorList>
    </citation>
    <scope>NUCLEOTIDE SEQUENCE [LARGE SCALE GENOMIC DNA]</scope>
    <source>
        <strain evidence="5 6">Ve08.2h10</strain>
    </source>
</reference>
<dbReference type="EMBL" id="KN825278">
    <property type="protein sequence ID" value="KIK92457.1"/>
    <property type="molecule type" value="Genomic_DNA"/>
</dbReference>
<feature type="region of interest" description="Disordered" evidence="2">
    <location>
        <begin position="233"/>
        <end position="272"/>
    </location>
</feature>
<keyword evidence="1" id="KW-0597">Phosphoprotein</keyword>
<feature type="domain" description="Ubinuclein middle" evidence="4">
    <location>
        <begin position="297"/>
        <end position="538"/>
    </location>
</feature>
<gene>
    <name evidence="5" type="ORF">PAXRUDRAFT_829939</name>
</gene>
<dbReference type="InterPro" id="IPR014840">
    <property type="entry name" value="HRD"/>
</dbReference>
<feature type="compositionally biased region" description="Basic and acidic residues" evidence="2">
    <location>
        <begin position="48"/>
        <end position="62"/>
    </location>
</feature>
<feature type="compositionally biased region" description="Basic and acidic residues" evidence="2">
    <location>
        <begin position="255"/>
        <end position="272"/>
    </location>
</feature>
<dbReference type="InParanoid" id="A0A0D0D6N3"/>
<dbReference type="InterPro" id="IPR026947">
    <property type="entry name" value="UBN_middle_dom"/>
</dbReference>
<feature type="compositionally biased region" description="Basic and acidic residues" evidence="2">
    <location>
        <begin position="129"/>
        <end position="143"/>
    </location>
</feature>
<feature type="region of interest" description="Disordered" evidence="2">
    <location>
        <begin position="1"/>
        <end position="195"/>
    </location>
</feature>
<feature type="compositionally biased region" description="Pro residues" evidence="2">
    <location>
        <begin position="110"/>
        <end position="126"/>
    </location>
</feature>
<dbReference type="Pfam" id="PF08729">
    <property type="entry name" value="HUN"/>
    <property type="match status" value="1"/>
</dbReference>
<feature type="compositionally biased region" description="Low complexity" evidence="2">
    <location>
        <begin position="32"/>
        <end position="42"/>
    </location>
</feature>
<evidence type="ECO:0000256" key="1">
    <source>
        <dbReference type="ARBA" id="ARBA00022553"/>
    </source>
</evidence>
<feature type="compositionally biased region" description="Acidic residues" evidence="2">
    <location>
        <begin position="167"/>
        <end position="176"/>
    </location>
</feature>
<feature type="compositionally biased region" description="Basic and acidic residues" evidence="2">
    <location>
        <begin position="414"/>
        <end position="424"/>
    </location>
</feature>
<dbReference type="Pfam" id="PF14075">
    <property type="entry name" value="UBN_AB"/>
    <property type="match status" value="1"/>
</dbReference>
<feature type="domain" description="Hpc2-related" evidence="3">
    <location>
        <begin position="182"/>
        <end position="229"/>
    </location>
</feature>
<evidence type="ECO:0008006" key="7">
    <source>
        <dbReference type="Google" id="ProtNLM"/>
    </source>
</evidence>
<accession>A0A0D0D6N3</accession>
<evidence type="ECO:0000313" key="5">
    <source>
        <dbReference type="EMBL" id="KIK92457.1"/>
    </source>
</evidence>
<feature type="region of interest" description="Disordered" evidence="2">
    <location>
        <begin position="414"/>
        <end position="468"/>
    </location>
</feature>
<evidence type="ECO:0000259" key="3">
    <source>
        <dbReference type="Pfam" id="PF08729"/>
    </source>
</evidence>
<dbReference type="HOGENOM" id="CLU_022330_0_0_1"/>
<evidence type="ECO:0000313" key="6">
    <source>
        <dbReference type="Proteomes" id="UP000054538"/>
    </source>
</evidence>
<protein>
    <recommendedName>
        <fullName evidence="7">Ubinuclein middle domain-containing protein</fullName>
    </recommendedName>
</protein>
<dbReference type="STRING" id="930991.A0A0D0D6N3"/>
<sequence>MSDDVEMLDVVNYATHEPSPRSPAEISPTFRSSHSSNISARSDVVKLSSRDNSVEILTDHAKHTLLSDVDHDVKPPPSKKMRQSVSAAGSKPVSTAAPGPKPKSSKPSRPRSPSPTPPPPAPPPPLETIRLDIKLGGPDRYEVDIAAIAKASGQRPSTPSPPKLDISESEGEETHDDQEKSKSKKKKHITSEYYDVTDPFIDDSEITIDNRTHFAQTKQQGFYVSSGEVALMKDSRTPKKPKSKKLPAAEGAPRNQEDETKDHPISLLGDDKAGKKRKNYTVVEENGKKRKVVDLREFHAELQAAIEDLKAAISKESWDVKGKFPPAIKPVLADVALKAVRLGEYDDDFFGLMPVLFPYNRFTMTKLIKRTVFHDHLKLLMDRQDELLEQLAVLTKEGFPKAKEEWEKSVTAWEKRQERAKAESEAGAASTPTAGEVPREEGGGASGADGEGALGTGKPDASKDGHPPAQKYRLTEVMKSTVWQLVMLSNECCRLENEKNELEGNNAQVSEQGSRKVLYQKIVAAFPSGWLNSGQISREVSSMKKRYEKEVMEQDG</sequence>
<dbReference type="OrthoDB" id="5576775at2759"/>
<evidence type="ECO:0000259" key="4">
    <source>
        <dbReference type="Pfam" id="PF14075"/>
    </source>
</evidence>
<organism evidence="5 6">
    <name type="scientific">Paxillus rubicundulus Ve08.2h10</name>
    <dbReference type="NCBI Taxonomy" id="930991"/>
    <lineage>
        <taxon>Eukaryota</taxon>
        <taxon>Fungi</taxon>
        <taxon>Dikarya</taxon>
        <taxon>Basidiomycota</taxon>
        <taxon>Agaricomycotina</taxon>
        <taxon>Agaricomycetes</taxon>
        <taxon>Agaricomycetidae</taxon>
        <taxon>Boletales</taxon>
        <taxon>Paxilineae</taxon>
        <taxon>Paxillaceae</taxon>
        <taxon>Paxillus</taxon>
    </lineage>
</organism>
<reference evidence="6" key="2">
    <citation type="submission" date="2015-01" db="EMBL/GenBank/DDBJ databases">
        <title>Evolutionary Origins and Diversification of the Mycorrhizal Mutualists.</title>
        <authorList>
            <consortium name="DOE Joint Genome Institute"/>
            <consortium name="Mycorrhizal Genomics Consortium"/>
            <person name="Kohler A."/>
            <person name="Kuo A."/>
            <person name="Nagy L.G."/>
            <person name="Floudas D."/>
            <person name="Copeland A."/>
            <person name="Barry K.W."/>
            <person name="Cichocki N."/>
            <person name="Veneault-Fourrey C."/>
            <person name="LaButti K."/>
            <person name="Lindquist E.A."/>
            <person name="Lipzen A."/>
            <person name="Lundell T."/>
            <person name="Morin E."/>
            <person name="Murat C."/>
            <person name="Riley R."/>
            <person name="Ohm R."/>
            <person name="Sun H."/>
            <person name="Tunlid A."/>
            <person name="Henrissat B."/>
            <person name="Grigoriev I.V."/>
            <person name="Hibbett D.S."/>
            <person name="Martin F."/>
        </authorList>
    </citation>
    <scope>NUCLEOTIDE SEQUENCE [LARGE SCALE GENOMIC DNA]</scope>
    <source>
        <strain evidence="6">Ve08.2h10</strain>
    </source>
</reference>
<proteinExistence type="predicted"/>
<feature type="compositionally biased region" description="Gly residues" evidence="2">
    <location>
        <begin position="443"/>
        <end position="455"/>
    </location>
</feature>
<dbReference type="Proteomes" id="UP000054538">
    <property type="component" value="Unassembled WGS sequence"/>
</dbReference>
<keyword evidence="6" id="KW-1185">Reference proteome</keyword>
<evidence type="ECO:0000256" key="2">
    <source>
        <dbReference type="SAM" id="MobiDB-lite"/>
    </source>
</evidence>
<name>A0A0D0D6N3_9AGAM</name>